<dbReference type="GO" id="GO:0005739">
    <property type="term" value="C:mitochondrion"/>
    <property type="evidence" value="ECO:0007669"/>
    <property type="project" value="TreeGrafter"/>
</dbReference>
<evidence type="ECO:0000259" key="1">
    <source>
        <dbReference type="PROSITE" id="PS50206"/>
    </source>
</evidence>
<dbReference type="GO" id="GO:0004792">
    <property type="term" value="F:thiosulfate-cyanide sulfurtransferase activity"/>
    <property type="evidence" value="ECO:0007669"/>
    <property type="project" value="TreeGrafter"/>
</dbReference>
<name>A0AAN6UDU8_9PEZI</name>
<dbReference type="AlphaFoldDB" id="A0AAN6UDU8"/>
<dbReference type="PANTHER" id="PTHR44086">
    <property type="entry name" value="THIOSULFATE SULFURTRANSFERASE RDL2, MITOCHONDRIAL-RELATED"/>
    <property type="match status" value="1"/>
</dbReference>
<dbReference type="InterPro" id="IPR036873">
    <property type="entry name" value="Rhodanese-like_dom_sf"/>
</dbReference>
<dbReference type="SUPFAM" id="SSF52821">
    <property type="entry name" value="Rhodanese/Cell cycle control phosphatase"/>
    <property type="match status" value="1"/>
</dbReference>
<protein>
    <submittedName>
        <fullName evidence="2">Rhodanese-like protein</fullName>
    </submittedName>
</protein>
<dbReference type="Pfam" id="PF00581">
    <property type="entry name" value="Rhodanese"/>
    <property type="match status" value="1"/>
</dbReference>
<proteinExistence type="predicted"/>
<accession>A0AAN6UDU8</accession>
<reference evidence="2" key="2">
    <citation type="submission" date="2023-05" db="EMBL/GenBank/DDBJ databases">
        <authorList>
            <consortium name="Lawrence Berkeley National Laboratory"/>
            <person name="Steindorff A."/>
            <person name="Hensen N."/>
            <person name="Bonometti L."/>
            <person name="Westerberg I."/>
            <person name="Brannstrom I.O."/>
            <person name="Guillou S."/>
            <person name="Cros-Aarteil S."/>
            <person name="Calhoun S."/>
            <person name="Haridas S."/>
            <person name="Kuo A."/>
            <person name="Mondo S."/>
            <person name="Pangilinan J."/>
            <person name="Riley R."/>
            <person name="Labutti K."/>
            <person name="Andreopoulos B."/>
            <person name="Lipzen A."/>
            <person name="Chen C."/>
            <person name="Yanf M."/>
            <person name="Daum C."/>
            <person name="Ng V."/>
            <person name="Clum A."/>
            <person name="Ohm R."/>
            <person name="Martin F."/>
            <person name="Silar P."/>
            <person name="Natvig D."/>
            <person name="Lalanne C."/>
            <person name="Gautier V."/>
            <person name="Ament-Velasquez S.L."/>
            <person name="Kruys A."/>
            <person name="Hutchinson M.I."/>
            <person name="Powell A.J."/>
            <person name="Barry K."/>
            <person name="Miller A.N."/>
            <person name="Grigoriev I.V."/>
            <person name="Debuchy R."/>
            <person name="Gladieux P."/>
            <person name="Thoren M.H."/>
            <person name="Johannesson H."/>
        </authorList>
    </citation>
    <scope>NUCLEOTIDE SEQUENCE</scope>
    <source>
        <strain evidence="2">CBS 123565</strain>
    </source>
</reference>
<dbReference type="InterPro" id="IPR001763">
    <property type="entry name" value="Rhodanese-like_dom"/>
</dbReference>
<evidence type="ECO:0000313" key="2">
    <source>
        <dbReference type="EMBL" id="KAK4130766.1"/>
    </source>
</evidence>
<dbReference type="CDD" id="cd01519">
    <property type="entry name" value="RHOD_HSP67B2"/>
    <property type="match status" value="1"/>
</dbReference>
<dbReference type="EMBL" id="MU853432">
    <property type="protein sequence ID" value="KAK4130766.1"/>
    <property type="molecule type" value="Genomic_DNA"/>
</dbReference>
<dbReference type="PROSITE" id="PS50206">
    <property type="entry name" value="RHODANESE_3"/>
    <property type="match status" value="1"/>
</dbReference>
<organism evidence="2 3">
    <name type="scientific">Trichocladium antarcticum</name>
    <dbReference type="NCBI Taxonomy" id="1450529"/>
    <lineage>
        <taxon>Eukaryota</taxon>
        <taxon>Fungi</taxon>
        <taxon>Dikarya</taxon>
        <taxon>Ascomycota</taxon>
        <taxon>Pezizomycotina</taxon>
        <taxon>Sordariomycetes</taxon>
        <taxon>Sordariomycetidae</taxon>
        <taxon>Sordariales</taxon>
        <taxon>Chaetomiaceae</taxon>
        <taxon>Trichocladium</taxon>
    </lineage>
</organism>
<dbReference type="Gene3D" id="3.40.250.10">
    <property type="entry name" value="Rhodanese-like domain"/>
    <property type="match status" value="1"/>
</dbReference>
<comment type="caution">
    <text evidence="2">The sequence shown here is derived from an EMBL/GenBank/DDBJ whole genome shotgun (WGS) entry which is preliminary data.</text>
</comment>
<reference evidence="2" key="1">
    <citation type="journal article" date="2023" name="Mol. Phylogenet. Evol.">
        <title>Genome-scale phylogeny and comparative genomics of the fungal order Sordariales.</title>
        <authorList>
            <person name="Hensen N."/>
            <person name="Bonometti L."/>
            <person name="Westerberg I."/>
            <person name="Brannstrom I.O."/>
            <person name="Guillou S."/>
            <person name="Cros-Aarteil S."/>
            <person name="Calhoun S."/>
            <person name="Haridas S."/>
            <person name="Kuo A."/>
            <person name="Mondo S."/>
            <person name="Pangilinan J."/>
            <person name="Riley R."/>
            <person name="LaButti K."/>
            <person name="Andreopoulos B."/>
            <person name="Lipzen A."/>
            <person name="Chen C."/>
            <person name="Yan M."/>
            <person name="Daum C."/>
            <person name="Ng V."/>
            <person name="Clum A."/>
            <person name="Steindorff A."/>
            <person name="Ohm R.A."/>
            <person name="Martin F."/>
            <person name="Silar P."/>
            <person name="Natvig D.O."/>
            <person name="Lalanne C."/>
            <person name="Gautier V."/>
            <person name="Ament-Velasquez S.L."/>
            <person name="Kruys A."/>
            <person name="Hutchinson M.I."/>
            <person name="Powell A.J."/>
            <person name="Barry K."/>
            <person name="Miller A.N."/>
            <person name="Grigoriev I.V."/>
            <person name="Debuchy R."/>
            <person name="Gladieux P."/>
            <person name="Hiltunen Thoren M."/>
            <person name="Johannesson H."/>
        </authorList>
    </citation>
    <scope>NUCLEOTIDE SEQUENCE</scope>
    <source>
        <strain evidence="2">CBS 123565</strain>
    </source>
</reference>
<feature type="domain" description="Rhodanese" evidence="1">
    <location>
        <begin position="99"/>
        <end position="201"/>
    </location>
</feature>
<dbReference type="PANTHER" id="PTHR44086:SF10">
    <property type="entry name" value="THIOSULFATE SULFURTRANSFERASE_RHODANESE-LIKE DOMAIN-CONTAINING PROTEIN 3"/>
    <property type="match status" value="1"/>
</dbReference>
<gene>
    <name evidence="2" type="ORF">BT67DRAFT_445387</name>
</gene>
<sequence length="201" mass="22137">MASRRAVVSLVQAAVPSSRAALPARAIRVASQLPLRQYHNRAQQHPQALRQPSTSCARYCATRTALAAKTRAYSTESEAKDTPFRVWDFEGIKKLTAKPNPAVTIIDVREPGELLETGRIPNAINIPITTSPDSFHISADEFEDRFGFPRPARDAEVIFYCRAGVRSRNAAGLAREAGWTNIGDYSGSWLDWEGKGGKVQK</sequence>
<dbReference type="SMART" id="SM00450">
    <property type="entry name" value="RHOD"/>
    <property type="match status" value="1"/>
</dbReference>
<evidence type="ECO:0000313" key="3">
    <source>
        <dbReference type="Proteomes" id="UP001304895"/>
    </source>
</evidence>
<dbReference type="Proteomes" id="UP001304895">
    <property type="component" value="Unassembled WGS sequence"/>
</dbReference>
<keyword evidence="3" id="KW-1185">Reference proteome</keyword>